<evidence type="ECO:0000256" key="2">
    <source>
        <dbReference type="ARBA" id="ARBA00007015"/>
    </source>
</evidence>
<dbReference type="InterPro" id="IPR036259">
    <property type="entry name" value="MFS_trans_sf"/>
</dbReference>
<evidence type="ECO:0000256" key="4">
    <source>
        <dbReference type="ARBA" id="ARBA00022692"/>
    </source>
</evidence>
<dbReference type="SUPFAM" id="SSF103473">
    <property type="entry name" value="MFS general substrate transporter"/>
    <property type="match status" value="1"/>
</dbReference>
<evidence type="ECO:0000256" key="5">
    <source>
        <dbReference type="ARBA" id="ARBA00022989"/>
    </source>
</evidence>
<dbReference type="Pfam" id="PF03092">
    <property type="entry name" value="BT1"/>
    <property type="match status" value="1"/>
</dbReference>
<reference evidence="8 9" key="1">
    <citation type="submission" date="2016-10" db="EMBL/GenBank/DDBJ databases">
        <authorList>
            <person name="de Groot N.N."/>
        </authorList>
    </citation>
    <scope>NUCLEOTIDE SEQUENCE [LARGE SCALE GENOMIC DNA]</scope>
    <source>
        <strain evidence="8 9">NE2</strain>
    </source>
</reference>
<dbReference type="AlphaFoldDB" id="A0A1I4DBD1"/>
<evidence type="ECO:0000313" key="8">
    <source>
        <dbReference type="EMBL" id="SFK91114.1"/>
    </source>
</evidence>
<dbReference type="InterPro" id="IPR039309">
    <property type="entry name" value="BT1"/>
</dbReference>
<keyword evidence="5 7" id="KW-1133">Transmembrane helix</keyword>
<accession>A0A1I4DBD1</accession>
<proteinExistence type="inferred from homology"/>
<protein>
    <submittedName>
        <fullName evidence="8">MFS transporter, SHS family, lactate transporter</fullName>
    </submittedName>
</protein>
<evidence type="ECO:0000313" key="9">
    <source>
        <dbReference type="Proteomes" id="UP000198755"/>
    </source>
</evidence>
<sequence>MRSAAQRKIGLWPVLRRNASLAVFAVLLMTALNFLAHAVQDLYPSEFLGAQHRVGADIISLIMIFANIGGLVGGIGFGALSQHVGRSRTVMLATALAVFVLPFW</sequence>
<dbReference type="Proteomes" id="UP000198755">
    <property type="component" value="Unassembled WGS sequence"/>
</dbReference>
<keyword evidence="6 7" id="KW-0472">Membrane</keyword>
<evidence type="ECO:0000256" key="6">
    <source>
        <dbReference type="ARBA" id="ARBA00023136"/>
    </source>
</evidence>
<evidence type="ECO:0000256" key="3">
    <source>
        <dbReference type="ARBA" id="ARBA00022448"/>
    </source>
</evidence>
<keyword evidence="3" id="KW-0813">Transport</keyword>
<comment type="subcellular location">
    <subcellularLocation>
        <location evidence="1">Membrane</location>
        <topology evidence="1">Multi-pass membrane protein</topology>
    </subcellularLocation>
</comment>
<organism evidence="8 9">
    <name type="scientific">Methylocapsa palsarum</name>
    <dbReference type="NCBI Taxonomy" id="1612308"/>
    <lineage>
        <taxon>Bacteria</taxon>
        <taxon>Pseudomonadati</taxon>
        <taxon>Pseudomonadota</taxon>
        <taxon>Alphaproteobacteria</taxon>
        <taxon>Hyphomicrobiales</taxon>
        <taxon>Beijerinckiaceae</taxon>
        <taxon>Methylocapsa</taxon>
    </lineage>
</organism>
<dbReference type="PANTHER" id="PTHR23508:SF10">
    <property type="entry name" value="CARBOXYLIC ACID TRANSPORTER PROTEIN HOMOLOG"/>
    <property type="match status" value="1"/>
</dbReference>
<dbReference type="GO" id="GO:0046943">
    <property type="term" value="F:carboxylic acid transmembrane transporter activity"/>
    <property type="evidence" value="ECO:0007669"/>
    <property type="project" value="TreeGrafter"/>
</dbReference>
<keyword evidence="9" id="KW-1185">Reference proteome</keyword>
<feature type="transmembrane region" description="Helical" evidence="7">
    <location>
        <begin position="58"/>
        <end position="80"/>
    </location>
</feature>
<dbReference type="PANTHER" id="PTHR23508">
    <property type="entry name" value="CARBOXYLIC ACID TRANSPORTER PROTEIN HOMOLOG"/>
    <property type="match status" value="1"/>
</dbReference>
<evidence type="ECO:0000256" key="7">
    <source>
        <dbReference type="SAM" id="Phobius"/>
    </source>
</evidence>
<feature type="transmembrane region" description="Helical" evidence="7">
    <location>
        <begin position="21"/>
        <end position="38"/>
    </location>
</feature>
<gene>
    <name evidence="8" type="ORF">SAMN05444581_1541</name>
</gene>
<keyword evidence="4 7" id="KW-0812">Transmembrane</keyword>
<dbReference type="STRING" id="1612308.SAMN05444581_1541"/>
<evidence type="ECO:0000256" key="1">
    <source>
        <dbReference type="ARBA" id="ARBA00004141"/>
    </source>
</evidence>
<name>A0A1I4DBD1_9HYPH</name>
<dbReference type="EMBL" id="FOSN01000054">
    <property type="protein sequence ID" value="SFK91114.1"/>
    <property type="molecule type" value="Genomic_DNA"/>
</dbReference>
<dbReference type="GO" id="GO:0005886">
    <property type="term" value="C:plasma membrane"/>
    <property type="evidence" value="ECO:0007669"/>
    <property type="project" value="TreeGrafter"/>
</dbReference>
<comment type="similarity">
    <text evidence="2">Belongs to the major facilitator superfamily. Folate-biopterin transporter (TC 2.A.71) family.</text>
</comment>
<feature type="non-terminal residue" evidence="8">
    <location>
        <position position="104"/>
    </location>
</feature>
<dbReference type="Gene3D" id="1.20.1250.20">
    <property type="entry name" value="MFS general substrate transporter like domains"/>
    <property type="match status" value="1"/>
</dbReference>